<gene>
    <name evidence="2" type="ORF">GCM10025869_27420</name>
</gene>
<comment type="caution">
    <text evidence="2">The sequence shown here is derived from an EMBL/GenBank/DDBJ whole genome shotgun (WGS) entry which is preliminary data.</text>
</comment>
<evidence type="ECO:0000313" key="2">
    <source>
        <dbReference type="EMBL" id="GMA92213.1"/>
    </source>
</evidence>
<evidence type="ECO:0000313" key="3">
    <source>
        <dbReference type="Proteomes" id="UP001157069"/>
    </source>
</evidence>
<dbReference type="Proteomes" id="UP001157069">
    <property type="component" value="Unassembled WGS sequence"/>
</dbReference>
<dbReference type="Pfam" id="PF05345">
    <property type="entry name" value="He_PIG"/>
    <property type="match status" value="4"/>
</dbReference>
<proteinExistence type="predicted"/>
<reference evidence="3" key="1">
    <citation type="journal article" date="2019" name="Int. J. Syst. Evol. Microbiol.">
        <title>The Global Catalogue of Microorganisms (GCM) 10K type strain sequencing project: providing services to taxonomists for standard genome sequencing and annotation.</title>
        <authorList>
            <consortium name="The Broad Institute Genomics Platform"/>
            <consortium name="The Broad Institute Genome Sequencing Center for Infectious Disease"/>
            <person name="Wu L."/>
            <person name="Ma J."/>
        </authorList>
    </citation>
    <scope>NUCLEOTIDE SEQUENCE [LARGE SCALE GENOMIC DNA]</scope>
    <source>
        <strain evidence="3">NBRC 108755</strain>
    </source>
</reference>
<dbReference type="SUPFAM" id="SSF49313">
    <property type="entry name" value="Cadherin-like"/>
    <property type="match status" value="4"/>
</dbReference>
<name>A0ABQ6JVH7_9MICO</name>
<feature type="transmembrane region" description="Helical" evidence="1">
    <location>
        <begin position="623"/>
        <end position="640"/>
    </location>
</feature>
<dbReference type="RefSeq" id="WP_284300874.1">
    <property type="nucleotide sequence ID" value="NZ_BSVA01000001.1"/>
</dbReference>
<organism evidence="2 3">
    <name type="scientific">Homoserinibacter gongjuensis</name>
    <dbReference type="NCBI Taxonomy" id="1162968"/>
    <lineage>
        <taxon>Bacteria</taxon>
        <taxon>Bacillati</taxon>
        <taxon>Actinomycetota</taxon>
        <taxon>Actinomycetes</taxon>
        <taxon>Micrococcales</taxon>
        <taxon>Microbacteriaceae</taxon>
        <taxon>Homoserinibacter</taxon>
    </lineage>
</organism>
<keyword evidence="3" id="KW-1185">Reference proteome</keyword>
<keyword evidence="1" id="KW-1133">Transmembrane helix</keyword>
<protein>
    <submittedName>
        <fullName evidence="2">Uncharacterized protein</fullName>
    </submittedName>
</protein>
<evidence type="ECO:0000256" key="1">
    <source>
        <dbReference type="SAM" id="Phobius"/>
    </source>
</evidence>
<sequence length="649" mass="62566">MALVRDEAITPFSVVATGYPAPTFSATGLPAGLTMTAAGVVSGTPTTNVSADVAITATNEFGSSTEHVTILVGDLPGVTAPSASHVVAGTAQSLELVTAGAPSSVTATGLPSGLGVILNGTTWSVTGTPGRPADVAAASGVATFTATNAIGTSQATWSWVVDAEPLVTGPASASTTVGTALTGAEVVADGYPVPTFTVTDLGGGTPSLPAGLSVDASTAGTLRIVGTPSTAGTVQLRIVASNGIGADAVHLLTISALAAPAFADAAPELTVQAGSSATLELEWSGHELPTLTPPAALPAWLDFDATTGVFSATPPVGVSGQFGPFTVTATNTTGSATASVSVVVTAPATLTPVGDRDAQQGVAIAGDTIGSYAGYPAPAITATGLPAGLTIAGTGGQLVLSGTPTAAGGTYQVTVQADNGVGAAVSEAFVLTVTVPATLTALAPVSVPVDVALDIAVTAAGYPAPTLLATGLPAGLTLGADDHITGVPTTSGTFTVTISAQNGIGLDPAPIDLELTVRAAPVIQVSPGSGNAGSAVHVQATGFQPGESVNVELHSTPRLLATFTADLAGAIDGSVTIPTDVDPGSHSIVVIAASGATASAGFTVLAAAGSGLASTGAAPAGDLTLAGLLLAIGLVLAATGRRRRATLTR</sequence>
<accession>A0ABQ6JVH7</accession>
<keyword evidence="1" id="KW-0472">Membrane</keyword>
<dbReference type="Gene3D" id="2.60.40.10">
    <property type="entry name" value="Immunoglobulins"/>
    <property type="match status" value="5"/>
</dbReference>
<dbReference type="EMBL" id="BSVA01000001">
    <property type="protein sequence ID" value="GMA92213.1"/>
    <property type="molecule type" value="Genomic_DNA"/>
</dbReference>
<dbReference type="InterPro" id="IPR015919">
    <property type="entry name" value="Cadherin-like_sf"/>
</dbReference>
<keyword evidence="1" id="KW-0812">Transmembrane</keyword>
<dbReference type="InterPro" id="IPR013783">
    <property type="entry name" value="Ig-like_fold"/>
</dbReference>